<dbReference type="InterPro" id="IPR003395">
    <property type="entry name" value="RecF/RecN/SMC_N"/>
</dbReference>
<accession>A0A450Y4T6</accession>
<dbReference type="InterPro" id="IPR036277">
    <property type="entry name" value="SMC_hinge_sf"/>
</dbReference>
<evidence type="ECO:0000313" key="12">
    <source>
        <dbReference type="EMBL" id="VFK78050.1"/>
    </source>
</evidence>
<name>A0A450Y4T6_9GAMM</name>
<feature type="coiled-coil region" evidence="6">
    <location>
        <begin position="876"/>
        <end position="938"/>
    </location>
</feature>
<dbReference type="HAMAP" id="MF_01894">
    <property type="entry name" value="Smc_prok"/>
    <property type="match status" value="1"/>
</dbReference>
<feature type="binding site" evidence="6">
    <location>
        <begin position="32"/>
        <end position="39"/>
    </location>
    <ligand>
        <name>ATP</name>
        <dbReference type="ChEBI" id="CHEBI:30616"/>
    </ligand>
</feature>
<feature type="domain" description="RecF/RecN/SMC N-terminal" evidence="8">
    <location>
        <begin position="2"/>
        <end position="1163"/>
    </location>
</feature>
<dbReference type="GO" id="GO:0005694">
    <property type="term" value="C:chromosome"/>
    <property type="evidence" value="ECO:0007669"/>
    <property type="project" value="InterPro"/>
</dbReference>
<dbReference type="GO" id="GO:0005737">
    <property type="term" value="C:cytoplasm"/>
    <property type="evidence" value="ECO:0007669"/>
    <property type="project" value="UniProtKB-SubCell"/>
</dbReference>
<evidence type="ECO:0000313" key="11">
    <source>
        <dbReference type="EMBL" id="VFK39642.1"/>
    </source>
</evidence>
<evidence type="ECO:0000256" key="4">
    <source>
        <dbReference type="ARBA" id="ARBA00023054"/>
    </source>
</evidence>
<dbReference type="GO" id="GO:0007059">
    <property type="term" value="P:chromosome segregation"/>
    <property type="evidence" value="ECO:0007669"/>
    <property type="project" value="UniProtKB-UniRule"/>
</dbReference>
<feature type="compositionally biased region" description="Basic and acidic residues" evidence="7">
    <location>
        <begin position="775"/>
        <end position="797"/>
    </location>
</feature>
<protein>
    <recommendedName>
        <fullName evidence="6">Chromosome partition protein Smc</fullName>
    </recommendedName>
</protein>
<feature type="region of interest" description="Disordered" evidence="7">
    <location>
        <begin position="759"/>
        <end position="797"/>
    </location>
</feature>
<dbReference type="CDD" id="cd03278">
    <property type="entry name" value="ABC_SMC_barmotin"/>
    <property type="match status" value="1"/>
</dbReference>
<evidence type="ECO:0000256" key="5">
    <source>
        <dbReference type="ARBA" id="ARBA00023125"/>
    </source>
</evidence>
<dbReference type="AlphaFoldDB" id="A0A450Y4T6"/>
<dbReference type="EMBL" id="CAADHB010000006">
    <property type="protein sequence ID" value="VFK78050.1"/>
    <property type="molecule type" value="Genomic_DNA"/>
</dbReference>
<comment type="domain">
    <text evidence="6">Contains large globular domains required for ATP hydrolysis at each terminus and a third globular domain forming a flexible hinge near the middle of the molecule. These domains are separated by coiled-coil structures.</text>
</comment>
<evidence type="ECO:0000256" key="6">
    <source>
        <dbReference type="HAMAP-Rule" id="MF_01894"/>
    </source>
</evidence>
<keyword evidence="5 6" id="KW-0238">DNA-binding</keyword>
<dbReference type="GO" id="GO:0030261">
    <property type="term" value="P:chromosome condensation"/>
    <property type="evidence" value="ECO:0007669"/>
    <property type="project" value="InterPro"/>
</dbReference>
<gene>
    <name evidence="6" type="primary">smc</name>
    <name evidence="12" type="ORF">BECKSD772D_GA0070982_10065</name>
    <name evidence="11" type="ORF">BECKSD772E_GA0070983_100367</name>
    <name evidence="10" type="ORF">BECKSD772F_GA0070984_10035</name>
</gene>
<evidence type="ECO:0000256" key="7">
    <source>
        <dbReference type="SAM" id="MobiDB-lite"/>
    </source>
</evidence>
<feature type="domain" description="SMC hinge" evidence="9">
    <location>
        <begin position="530"/>
        <end position="631"/>
    </location>
</feature>
<evidence type="ECO:0000259" key="9">
    <source>
        <dbReference type="Pfam" id="PF06470"/>
    </source>
</evidence>
<dbReference type="GO" id="GO:0016887">
    <property type="term" value="F:ATP hydrolysis activity"/>
    <property type="evidence" value="ECO:0007669"/>
    <property type="project" value="InterPro"/>
</dbReference>
<evidence type="ECO:0000256" key="1">
    <source>
        <dbReference type="ARBA" id="ARBA00022490"/>
    </source>
</evidence>
<organism evidence="10">
    <name type="scientific">Candidatus Kentrum sp. SD</name>
    <dbReference type="NCBI Taxonomy" id="2126332"/>
    <lineage>
        <taxon>Bacteria</taxon>
        <taxon>Pseudomonadati</taxon>
        <taxon>Pseudomonadota</taxon>
        <taxon>Gammaproteobacteria</taxon>
        <taxon>Candidatus Kentrum</taxon>
    </lineage>
</organism>
<dbReference type="Pfam" id="PF06470">
    <property type="entry name" value="SMC_hinge"/>
    <property type="match status" value="1"/>
</dbReference>
<dbReference type="NCBIfam" id="TIGR02168">
    <property type="entry name" value="SMC_prok_B"/>
    <property type="match status" value="1"/>
</dbReference>
<keyword evidence="1 6" id="KW-0963">Cytoplasm</keyword>
<evidence type="ECO:0000256" key="2">
    <source>
        <dbReference type="ARBA" id="ARBA00022741"/>
    </source>
</evidence>
<dbReference type="GO" id="GO:0003677">
    <property type="term" value="F:DNA binding"/>
    <property type="evidence" value="ECO:0007669"/>
    <property type="project" value="UniProtKB-UniRule"/>
</dbReference>
<dbReference type="InterPro" id="IPR027417">
    <property type="entry name" value="P-loop_NTPase"/>
</dbReference>
<dbReference type="GO" id="GO:0005524">
    <property type="term" value="F:ATP binding"/>
    <property type="evidence" value="ECO:0007669"/>
    <property type="project" value="UniProtKB-UniRule"/>
</dbReference>
<dbReference type="InterPro" id="IPR010935">
    <property type="entry name" value="SMC_hinge"/>
</dbReference>
<feature type="compositionally biased region" description="Polar residues" evidence="7">
    <location>
        <begin position="759"/>
        <end position="774"/>
    </location>
</feature>
<dbReference type="PIRSF" id="PIRSF005719">
    <property type="entry name" value="SMC"/>
    <property type="match status" value="1"/>
</dbReference>
<dbReference type="Gene3D" id="3.40.50.300">
    <property type="entry name" value="P-loop containing nucleotide triphosphate hydrolases"/>
    <property type="match status" value="2"/>
</dbReference>
<feature type="coiled-coil region" evidence="6">
    <location>
        <begin position="298"/>
        <end position="370"/>
    </location>
</feature>
<evidence type="ECO:0000259" key="8">
    <source>
        <dbReference type="Pfam" id="PF02463"/>
    </source>
</evidence>
<reference evidence="10" key="1">
    <citation type="submission" date="2019-02" db="EMBL/GenBank/DDBJ databases">
        <authorList>
            <person name="Gruber-Vodicka R. H."/>
            <person name="Seah K. B. B."/>
        </authorList>
    </citation>
    <scope>NUCLEOTIDE SEQUENCE</scope>
    <source>
        <strain evidence="12">BECK_S127</strain>
        <strain evidence="11">BECK_S1320</strain>
        <strain evidence="10">BECK_S1321</strain>
    </source>
</reference>
<keyword evidence="2 6" id="KW-0547">Nucleotide-binding</keyword>
<sequence>MFLHKIKLAGFKSFVDPTTVVLPSKLVGIVGPNGCGKSNVADAVRWVMGETSARHLRGDSMADVVFNGSAARKPVGQASVEILIDNTEENSKDKRLGGQYAAYDEISIRRKVSRDGQSVYYLNGRRCRRKDVTDVFLGTGLGPRSYAIIEQGTVSRLVEAKPDELREFLEEAAGVSKYKERRRETENRIRHTQENLNRLQDLRDELGRNLQHLARQASSAEKYKVLKQEERLRRVQLSSLHWRAFSNDLSDRDRQIGAREGALTEGLENQRHLESLLETRRAEHATAMNEFNDGYRALLDAGAEIARGEETLQNLRERATQTEKTLHKELEAFKEARDHLKTEQENIGTLKETLDEKEPALAELQRAETETADEHAKAETAMQEWSLRWESIGLRVAEAMRTVQAEEGRIAHLKERLAHSSEQYVRLQKEQDKLDPRGLRQNVEDLAIQLRDQDAIRLQAESEHQTHQVIVQDLRQRIRELSGTINTTRERFQEARGRLSSLKALQQEALGKGEGAVTDWLRKSDLIERPRLAEKLQVVAGWEQAVESVLGTTLRAVCVDELDTPGSMVADLREGAVTLFQMNADTEKAMAPPPDGDPSTRLTQKISAPWPVDTLFAGIHVAEDLGRALALRPELGWGESIVVRSGEWLGPDWLRIHRGVDPTAGVLPREREINTLSEVIETLRAEIDNDEAAMETAHLAREVAEEEQSGFQSRIAEAKRIHATLKSRLDEQRRRLDEAVHRSQVIARELAELREQRQQARSSLEEMQQGLQEQKANRDQLIGERDQQATKRKQYQEHLNDSRLRWRGTREESHRLAVEMASIRARYDSLIQAGSRNHDQVARLEIRCDELRRTLTEMDDPLGKSETELTERRARRQELDTILQDLRRRVEELDAAIRDADQKRHAISEQIESDRAALEQMRLARQEVHVRREAIEEQVTASGHAMTEILDGLPDQANKADWELQIGTLEQKISRLGTVNLAAVEEHAKQMERKNYLDTQYQDLVDALATLQEAISDIDKETRNRFTDTYEKVNMQLGILFPRLFGGGHAHLELTDSDPLNAGVTVMARPPGKRNSTIALLSGGEKALTAVALVFALFELNPAPFCLLDEVDAPLDDANVDRFRDLVRDMSQRIQFMIITHNKNTMEIANHLIGVTMGEPGISRLVTVDVENAVAMAEA</sequence>
<comment type="similarity">
    <text evidence="6">Belongs to the SMC family.</text>
</comment>
<comment type="subunit">
    <text evidence="6">Homodimer.</text>
</comment>
<dbReference type="GO" id="GO:0007062">
    <property type="term" value="P:sister chromatid cohesion"/>
    <property type="evidence" value="ECO:0007669"/>
    <property type="project" value="InterPro"/>
</dbReference>
<dbReference type="Pfam" id="PF02463">
    <property type="entry name" value="SMC_N"/>
    <property type="match status" value="1"/>
</dbReference>
<dbReference type="SUPFAM" id="SSF75553">
    <property type="entry name" value="Smc hinge domain"/>
    <property type="match status" value="1"/>
</dbReference>
<keyword evidence="3 6" id="KW-0067">ATP-binding</keyword>
<comment type="function">
    <text evidence="6">Required for chromosome condensation and partitioning.</text>
</comment>
<dbReference type="PANTHER" id="PTHR43977">
    <property type="entry name" value="STRUCTURAL MAINTENANCE OF CHROMOSOMES PROTEIN 3"/>
    <property type="match status" value="1"/>
</dbReference>
<dbReference type="SUPFAM" id="SSF52540">
    <property type="entry name" value="P-loop containing nucleoside triphosphate hydrolases"/>
    <property type="match status" value="1"/>
</dbReference>
<evidence type="ECO:0000313" key="10">
    <source>
        <dbReference type="EMBL" id="VFK36559.1"/>
    </source>
</evidence>
<dbReference type="InterPro" id="IPR024704">
    <property type="entry name" value="SMC"/>
</dbReference>
<feature type="coiled-coil region" evidence="6">
    <location>
        <begin position="175"/>
        <end position="216"/>
    </location>
</feature>
<keyword evidence="4 6" id="KW-0175">Coiled coil</keyword>
<comment type="subcellular location">
    <subcellularLocation>
        <location evidence="6">Cytoplasm</location>
    </subcellularLocation>
</comment>
<dbReference type="EMBL" id="CAADFU010000003">
    <property type="protein sequence ID" value="VFK39642.1"/>
    <property type="molecule type" value="Genomic_DNA"/>
</dbReference>
<dbReference type="GO" id="GO:0006260">
    <property type="term" value="P:DNA replication"/>
    <property type="evidence" value="ECO:0007669"/>
    <property type="project" value="UniProtKB-UniRule"/>
</dbReference>
<proteinExistence type="inferred from homology"/>
<evidence type="ECO:0000256" key="3">
    <source>
        <dbReference type="ARBA" id="ARBA00022840"/>
    </source>
</evidence>
<feature type="coiled-coil region" evidence="6">
    <location>
        <begin position="396"/>
        <end position="430"/>
    </location>
</feature>
<dbReference type="InterPro" id="IPR011890">
    <property type="entry name" value="SMC_prok"/>
</dbReference>
<dbReference type="EMBL" id="CAADFR010000003">
    <property type="protein sequence ID" value="VFK36559.1"/>
    <property type="molecule type" value="Genomic_DNA"/>
</dbReference>